<dbReference type="EMBL" id="QPKB01000002">
    <property type="protein sequence ID" value="RWR77056.1"/>
    <property type="molecule type" value="Genomic_DNA"/>
</dbReference>
<organism evidence="4 5">
    <name type="scientific">Cinnamomum micranthum f. kanehirae</name>
    <dbReference type="NCBI Taxonomy" id="337451"/>
    <lineage>
        <taxon>Eukaryota</taxon>
        <taxon>Viridiplantae</taxon>
        <taxon>Streptophyta</taxon>
        <taxon>Embryophyta</taxon>
        <taxon>Tracheophyta</taxon>
        <taxon>Spermatophyta</taxon>
        <taxon>Magnoliopsida</taxon>
        <taxon>Magnoliidae</taxon>
        <taxon>Laurales</taxon>
        <taxon>Lauraceae</taxon>
        <taxon>Cinnamomum</taxon>
    </lineage>
</organism>
<comment type="similarity">
    <text evidence="1">Belongs to the UDP-glycosyltransferase family.</text>
</comment>
<dbReference type="Proteomes" id="UP000283530">
    <property type="component" value="Unassembled WGS sequence"/>
</dbReference>
<evidence type="ECO:0000313" key="5">
    <source>
        <dbReference type="Proteomes" id="UP000283530"/>
    </source>
</evidence>
<accession>A0A3S3NCP2</accession>
<evidence type="ECO:0000256" key="3">
    <source>
        <dbReference type="SAM" id="MobiDB-lite"/>
    </source>
</evidence>
<keyword evidence="5" id="KW-1185">Reference proteome</keyword>
<feature type="region of interest" description="Disordered" evidence="3">
    <location>
        <begin position="186"/>
        <end position="217"/>
    </location>
</feature>
<protein>
    <submittedName>
        <fullName evidence="4">UDP-glycosyltransferase 88F4-like protein</fullName>
    </submittedName>
</protein>
<dbReference type="PANTHER" id="PTHR48048:SF30">
    <property type="entry name" value="GLYCOSYLTRANSFERASE"/>
    <property type="match status" value="1"/>
</dbReference>
<dbReference type="PANTHER" id="PTHR48048">
    <property type="entry name" value="GLYCOSYLTRANSFERASE"/>
    <property type="match status" value="1"/>
</dbReference>
<dbReference type="OrthoDB" id="5835829at2759"/>
<proteinExistence type="inferred from homology"/>
<evidence type="ECO:0000256" key="2">
    <source>
        <dbReference type="ARBA" id="ARBA00022676"/>
    </source>
</evidence>
<comment type="caution">
    <text evidence="4">The sequence shown here is derived from an EMBL/GenBank/DDBJ whole genome shotgun (WGS) entry which is preliminary data.</text>
</comment>
<keyword evidence="2" id="KW-0328">Glycosyltransferase</keyword>
<dbReference type="InterPro" id="IPR050481">
    <property type="entry name" value="UDP-glycosyltransf_plant"/>
</dbReference>
<dbReference type="AlphaFoldDB" id="A0A3S3NCP2"/>
<keyword evidence="4" id="KW-0808">Transferase</keyword>
<dbReference type="SUPFAM" id="SSF53756">
    <property type="entry name" value="UDP-Glycosyltransferase/glycogen phosphorylase"/>
    <property type="match status" value="1"/>
</dbReference>
<feature type="compositionally biased region" description="Gly residues" evidence="3">
    <location>
        <begin position="194"/>
        <end position="210"/>
    </location>
</feature>
<evidence type="ECO:0000313" key="4">
    <source>
        <dbReference type="EMBL" id="RWR77056.1"/>
    </source>
</evidence>
<dbReference type="GO" id="GO:0035251">
    <property type="term" value="F:UDP-glucosyltransferase activity"/>
    <property type="evidence" value="ECO:0007669"/>
    <property type="project" value="InterPro"/>
</dbReference>
<name>A0A3S3NCP2_9MAGN</name>
<gene>
    <name evidence="4" type="ORF">CKAN_00552900</name>
</gene>
<sequence>MEKRRTLSSSTHLQALAISSPWLSSESAFSSFKDLSDTLFHCPGVRRGSCLRHAVAHPKDREDDAYHDFLSIARAFPRASGIIINTFESLEPRAVEALRSGPCIPDGRTPPVYCVGRVEPIAWSGSTRSRAEASCSCALGALGSSPSASSKRLQSGWRGAGRGAVRWGADGGLASVCVAAAESVGDGEGDEAGAVGGGGTGRVGGGGEGGETGERSS</sequence>
<dbReference type="Gene3D" id="3.40.50.2000">
    <property type="entry name" value="Glycogen Phosphorylase B"/>
    <property type="match status" value="1"/>
</dbReference>
<evidence type="ECO:0000256" key="1">
    <source>
        <dbReference type="ARBA" id="ARBA00009995"/>
    </source>
</evidence>
<reference evidence="4 5" key="1">
    <citation type="journal article" date="2019" name="Nat. Plants">
        <title>Stout camphor tree genome fills gaps in understanding of flowering plant genome evolution.</title>
        <authorList>
            <person name="Chaw S.M."/>
            <person name="Liu Y.C."/>
            <person name="Wu Y.W."/>
            <person name="Wang H.Y."/>
            <person name="Lin C.I."/>
            <person name="Wu C.S."/>
            <person name="Ke H.M."/>
            <person name="Chang L.Y."/>
            <person name="Hsu C.Y."/>
            <person name="Yang H.T."/>
            <person name="Sudianto E."/>
            <person name="Hsu M.H."/>
            <person name="Wu K.P."/>
            <person name="Wang L.N."/>
            <person name="Leebens-Mack J.H."/>
            <person name="Tsai I.J."/>
        </authorList>
    </citation>
    <scope>NUCLEOTIDE SEQUENCE [LARGE SCALE GENOMIC DNA]</scope>
    <source>
        <strain evidence="5">cv. Chaw 1501</strain>
        <tissue evidence="4">Young leaves</tissue>
    </source>
</reference>